<reference evidence="2" key="1">
    <citation type="submission" date="2020-01" db="EMBL/GenBank/DDBJ databases">
        <authorList>
            <person name="Meier V. D."/>
            <person name="Meier V D."/>
        </authorList>
    </citation>
    <scope>NUCLEOTIDE SEQUENCE</scope>
    <source>
        <strain evidence="2">HLG_WM_MAG_09</strain>
    </source>
</reference>
<keyword evidence="1" id="KW-0175">Coiled coil</keyword>
<feature type="coiled-coil region" evidence="1">
    <location>
        <begin position="162"/>
        <end position="215"/>
    </location>
</feature>
<evidence type="ECO:0000256" key="1">
    <source>
        <dbReference type="SAM" id="Coils"/>
    </source>
</evidence>
<proteinExistence type="predicted"/>
<dbReference type="EMBL" id="CACVAT010000470">
    <property type="protein sequence ID" value="CAA6828562.1"/>
    <property type="molecule type" value="Genomic_DNA"/>
</dbReference>
<sequence length="335" mass="38252">MEMENTPVEKNNITIRNEDEAFHWLGELINGREMTADTTLKLEGWPVFSIRIEGEDFDGTMPTRIMPPLLNLQKEVNRLYCVTRYGQDNLNKLTDEDREQLELVVKVKKGSSWYDTLLQEPLIKAFTDAASRMTPTQLTITLISFGLFTTGSIGWKMWLSHREKMLELNSEVEQSKLDLEKQKLLVAAAQGNPTVQQLSNNIGEVRRDLLKQLREKDTLILADGEKDKELKVSGEYASEVSKIPREETAEEIIEGKYTIYSVIFNPDNFRLELLDKDGQAFVVKVPNGTLNHKQKETLKNNGFERRPISMNLLLAKRHGKVVRASLISLDTSALE</sequence>
<organism evidence="2">
    <name type="scientific">uncultured Thiotrichaceae bacterium</name>
    <dbReference type="NCBI Taxonomy" id="298394"/>
    <lineage>
        <taxon>Bacteria</taxon>
        <taxon>Pseudomonadati</taxon>
        <taxon>Pseudomonadota</taxon>
        <taxon>Gammaproteobacteria</taxon>
        <taxon>Thiotrichales</taxon>
        <taxon>Thiotrichaceae</taxon>
        <taxon>environmental samples</taxon>
    </lineage>
</organism>
<name>A0A6S6UIN4_9GAMM</name>
<gene>
    <name evidence="2" type="ORF">HELGO_WM20561</name>
</gene>
<accession>A0A6S6UIN4</accession>
<protein>
    <submittedName>
        <fullName evidence="2">Uncharacterized protein</fullName>
    </submittedName>
</protein>
<dbReference type="AlphaFoldDB" id="A0A6S6UIN4"/>
<evidence type="ECO:0000313" key="2">
    <source>
        <dbReference type="EMBL" id="CAA6828562.1"/>
    </source>
</evidence>